<dbReference type="OMA" id="DCEGMKN"/>
<dbReference type="HOGENOM" id="CLU_2161930_0_0_1"/>
<dbReference type="EnsemblPlants" id="Bo3g183910.1">
    <property type="protein sequence ID" value="Bo3g183910.1"/>
    <property type="gene ID" value="Bo3g183910"/>
</dbReference>
<dbReference type="Proteomes" id="UP000032141">
    <property type="component" value="Chromosome C3"/>
</dbReference>
<dbReference type="Gramene" id="Bo3g183910.1">
    <property type="protein sequence ID" value="Bo3g183910.1"/>
    <property type="gene ID" value="Bo3g183910"/>
</dbReference>
<reference evidence="2 3" key="1">
    <citation type="journal article" date="2014" name="Genome Biol.">
        <title>Transcriptome and methylome profiling reveals relics of genome dominance in the mesopolyploid Brassica oleracea.</title>
        <authorList>
            <person name="Parkin I.A."/>
            <person name="Koh C."/>
            <person name="Tang H."/>
            <person name="Robinson S.J."/>
            <person name="Kagale S."/>
            <person name="Clarke W.E."/>
            <person name="Town C.D."/>
            <person name="Nixon J."/>
            <person name="Krishnakumar V."/>
            <person name="Bidwell S.L."/>
            <person name="Denoeud F."/>
            <person name="Belcram H."/>
            <person name="Links M.G."/>
            <person name="Just J."/>
            <person name="Clarke C."/>
            <person name="Bender T."/>
            <person name="Huebert T."/>
            <person name="Mason A.S."/>
            <person name="Pires J.C."/>
            <person name="Barker G."/>
            <person name="Moore J."/>
            <person name="Walley P.G."/>
            <person name="Manoli S."/>
            <person name="Batley J."/>
            <person name="Edwards D."/>
            <person name="Nelson M.N."/>
            <person name="Wang X."/>
            <person name="Paterson A.H."/>
            <person name="King G."/>
            <person name="Bancroft I."/>
            <person name="Chalhoub B."/>
            <person name="Sharpe A.G."/>
        </authorList>
    </citation>
    <scope>NUCLEOTIDE SEQUENCE</scope>
    <source>
        <strain evidence="2 3">cv. TO1000</strain>
    </source>
</reference>
<feature type="compositionally biased region" description="Low complexity" evidence="1">
    <location>
        <begin position="1"/>
        <end position="19"/>
    </location>
</feature>
<proteinExistence type="predicted"/>
<accession>A0A0D3BMV6</accession>
<name>A0A0D3BMV6_BRAOL</name>
<evidence type="ECO:0000313" key="3">
    <source>
        <dbReference type="Proteomes" id="UP000032141"/>
    </source>
</evidence>
<organism evidence="2 3">
    <name type="scientific">Brassica oleracea var. oleracea</name>
    <dbReference type="NCBI Taxonomy" id="109376"/>
    <lineage>
        <taxon>Eukaryota</taxon>
        <taxon>Viridiplantae</taxon>
        <taxon>Streptophyta</taxon>
        <taxon>Embryophyta</taxon>
        <taxon>Tracheophyta</taxon>
        <taxon>Spermatophyta</taxon>
        <taxon>Magnoliopsida</taxon>
        <taxon>eudicotyledons</taxon>
        <taxon>Gunneridae</taxon>
        <taxon>Pentapetalae</taxon>
        <taxon>rosids</taxon>
        <taxon>malvids</taxon>
        <taxon>Brassicales</taxon>
        <taxon>Brassicaceae</taxon>
        <taxon>Brassiceae</taxon>
        <taxon>Brassica</taxon>
    </lineage>
</organism>
<reference evidence="2" key="2">
    <citation type="submission" date="2015-03" db="UniProtKB">
        <authorList>
            <consortium name="EnsemblPlants"/>
        </authorList>
    </citation>
    <scope>IDENTIFICATION</scope>
</reference>
<protein>
    <submittedName>
        <fullName evidence="2">Uncharacterized protein</fullName>
    </submittedName>
</protein>
<sequence length="111" mass="12170">MTVSSNPNSSSVSGINSQSCYEMGGGNMRRRGGGEREDFQKCDEKFHLFKWSDEGAVEEIEDLKSMVSDVKGGVSDLRAQIAGLEKDCEGMKNVILELGKNMKDCCVVLKI</sequence>
<evidence type="ECO:0000256" key="1">
    <source>
        <dbReference type="SAM" id="MobiDB-lite"/>
    </source>
</evidence>
<feature type="region of interest" description="Disordered" evidence="1">
    <location>
        <begin position="1"/>
        <end position="36"/>
    </location>
</feature>
<dbReference type="AlphaFoldDB" id="A0A0D3BMV6"/>
<keyword evidence="3" id="KW-1185">Reference proteome</keyword>
<evidence type="ECO:0000313" key="2">
    <source>
        <dbReference type="EnsemblPlants" id="Bo3g183910.1"/>
    </source>
</evidence>